<evidence type="ECO:0000313" key="2">
    <source>
        <dbReference type="Proteomes" id="UP001293254"/>
    </source>
</evidence>
<organism evidence="1 2">
    <name type="scientific">Sesamum alatum</name>
    <dbReference type="NCBI Taxonomy" id="300844"/>
    <lineage>
        <taxon>Eukaryota</taxon>
        <taxon>Viridiplantae</taxon>
        <taxon>Streptophyta</taxon>
        <taxon>Embryophyta</taxon>
        <taxon>Tracheophyta</taxon>
        <taxon>Spermatophyta</taxon>
        <taxon>Magnoliopsida</taxon>
        <taxon>eudicotyledons</taxon>
        <taxon>Gunneridae</taxon>
        <taxon>Pentapetalae</taxon>
        <taxon>asterids</taxon>
        <taxon>lamiids</taxon>
        <taxon>Lamiales</taxon>
        <taxon>Pedaliaceae</taxon>
        <taxon>Sesamum</taxon>
    </lineage>
</organism>
<dbReference type="Proteomes" id="UP001293254">
    <property type="component" value="Unassembled WGS sequence"/>
</dbReference>
<reference evidence="1" key="1">
    <citation type="submission" date="2020-06" db="EMBL/GenBank/DDBJ databases">
        <authorList>
            <person name="Li T."/>
            <person name="Hu X."/>
            <person name="Zhang T."/>
            <person name="Song X."/>
            <person name="Zhang H."/>
            <person name="Dai N."/>
            <person name="Sheng W."/>
            <person name="Hou X."/>
            <person name="Wei L."/>
        </authorList>
    </citation>
    <scope>NUCLEOTIDE SEQUENCE</scope>
    <source>
        <strain evidence="1">3651</strain>
        <tissue evidence="1">Leaf</tissue>
    </source>
</reference>
<comment type="caution">
    <text evidence="1">The sequence shown here is derived from an EMBL/GenBank/DDBJ whole genome shotgun (WGS) entry which is preliminary data.</text>
</comment>
<gene>
    <name evidence="1" type="ORF">Salat_1656300</name>
</gene>
<proteinExistence type="predicted"/>
<accession>A0AAE1Y710</accession>
<sequence length="160" mass="18060">MEGNQRGMNVFDFFEGRMEQGMTAYIRAETGAKNRTIPPRRDFGHQRHNRGPSRELECIMVGTEVQEDTRLDLGAWTFTQPLRMADAVGGLGPRPKKRLGRTISTDQRGWLLFCRWLDFGPNYVLCTGCPMTVSPAQEGSTGKSGFLSGDWKKRTGNHTY</sequence>
<reference evidence="1" key="2">
    <citation type="journal article" date="2024" name="Plant">
        <title>Genomic evolution and insights into agronomic trait innovations of Sesamum species.</title>
        <authorList>
            <person name="Miao H."/>
            <person name="Wang L."/>
            <person name="Qu L."/>
            <person name="Liu H."/>
            <person name="Sun Y."/>
            <person name="Le M."/>
            <person name="Wang Q."/>
            <person name="Wei S."/>
            <person name="Zheng Y."/>
            <person name="Lin W."/>
            <person name="Duan Y."/>
            <person name="Cao H."/>
            <person name="Xiong S."/>
            <person name="Wang X."/>
            <person name="Wei L."/>
            <person name="Li C."/>
            <person name="Ma Q."/>
            <person name="Ju M."/>
            <person name="Zhao R."/>
            <person name="Li G."/>
            <person name="Mu C."/>
            <person name="Tian Q."/>
            <person name="Mei H."/>
            <person name="Zhang T."/>
            <person name="Gao T."/>
            <person name="Zhang H."/>
        </authorList>
    </citation>
    <scope>NUCLEOTIDE SEQUENCE</scope>
    <source>
        <strain evidence="1">3651</strain>
    </source>
</reference>
<dbReference type="EMBL" id="JACGWO010000006">
    <property type="protein sequence ID" value="KAK4424627.1"/>
    <property type="molecule type" value="Genomic_DNA"/>
</dbReference>
<name>A0AAE1Y710_9LAMI</name>
<evidence type="ECO:0000313" key="1">
    <source>
        <dbReference type="EMBL" id="KAK4424627.1"/>
    </source>
</evidence>
<dbReference type="AlphaFoldDB" id="A0AAE1Y710"/>
<protein>
    <submittedName>
        <fullName evidence="1">Uncharacterized protein</fullName>
    </submittedName>
</protein>
<keyword evidence="2" id="KW-1185">Reference proteome</keyword>